<dbReference type="EC" id="3.4.21.107" evidence="4"/>
<keyword evidence="11" id="KW-0720">Serine protease</keyword>
<dbReference type="Gene3D" id="2.40.10.120">
    <property type="match status" value="1"/>
</dbReference>
<dbReference type="NCBIfam" id="TIGR02037">
    <property type="entry name" value="degP_htrA_DO"/>
    <property type="match status" value="1"/>
</dbReference>
<keyword evidence="12" id="KW-0346">Stress response</keyword>
<dbReference type="SMART" id="SM00228">
    <property type="entry name" value="PDZ"/>
    <property type="match status" value="2"/>
</dbReference>
<feature type="compositionally biased region" description="Polar residues" evidence="16">
    <location>
        <begin position="421"/>
        <end position="438"/>
    </location>
</feature>
<dbReference type="Pfam" id="PF13180">
    <property type="entry name" value="PDZ_2"/>
    <property type="match status" value="1"/>
</dbReference>
<keyword evidence="19" id="KW-1185">Reference proteome</keyword>
<dbReference type="PRINTS" id="PR00834">
    <property type="entry name" value="PROTEASES2C"/>
</dbReference>
<evidence type="ECO:0000256" key="4">
    <source>
        <dbReference type="ARBA" id="ARBA00013035"/>
    </source>
</evidence>
<dbReference type="Pfam" id="PF00595">
    <property type="entry name" value="PDZ"/>
    <property type="match status" value="1"/>
</dbReference>
<feature type="active site" description="Charge relay system" evidence="14">
    <location>
        <position position="163"/>
    </location>
</feature>
<dbReference type="FunFam" id="2.30.42.10:FF:000197">
    <property type="entry name" value="Periplasmic serine endoprotease DegP-like"/>
    <property type="match status" value="1"/>
</dbReference>
<feature type="active site" description="Charge relay system" evidence="14">
    <location>
        <position position="267"/>
    </location>
</feature>
<evidence type="ECO:0000256" key="14">
    <source>
        <dbReference type="PIRSR" id="PIRSR611782-1"/>
    </source>
</evidence>
<evidence type="ECO:0000256" key="12">
    <source>
        <dbReference type="ARBA" id="ARBA00023016"/>
    </source>
</evidence>
<dbReference type="GO" id="GO:0006508">
    <property type="term" value="P:proteolysis"/>
    <property type="evidence" value="ECO:0007669"/>
    <property type="project" value="UniProtKB-KW"/>
</dbReference>
<evidence type="ECO:0000256" key="8">
    <source>
        <dbReference type="ARBA" id="ARBA00022737"/>
    </source>
</evidence>
<dbReference type="Pfam" id="PF13365">
    <property type="entry name" value="Trypsin_2"/>
    <property type="match status" value="1"/>
</dbReference>
<evidence type="ECO:0000256" key="1">
    <source>
        <dbReference type="ARBA" id="ARBA00001772"/>
    </source>
</evidence>
<gene>
    <name evidence="18" type="ORF">JJB09_03550</name>
</gene>
<reference evidence="18" key="1">
    <citation type="submission" date="2021-01" db="EMBL/GenBank/DDBJ databases">
        <title>Rhizobium sp. strain KVB221 16S ribosomal RNA gene Genome sequencing and assembly.</title>
        <authorList>
            <person name="Kang M."/>
        </authorList>
    </citation>
    <scope>NUCLEOTIDE SEQUENCE</scope>
    <source>
        <strain evidence="18">KVB221</strain>
    </source>
</reference>
<dbReference type="EMBL" id="JAEQNC010000002">
    <property type="protein sequence ID" value="MBL0371094.1"/>
    <property type="molecule type" value="Genomic_DNA"/>
</dbReference>
<evidence type="ECO:0000256" key="5">
    <source>
        <dbReference type="ARBA" id="ARBA00013958"/>
    </source>
</evidence>
<dbReference type="Gene3D" id="2.30.42.10">
    <property type="match status" value="2"/>
</dbReference>
<evidence type="ECO:0000256" key="15">
    <source>
        <dbReference type="PIRSR" id="PIRSR611782-2"/>
    </source>
</evidence>
<evidence type="ECO:0000256" key="2">
    <source>
        <dbReference type="ARBA" id="ARBA00004418"/>
    </source>
</evidence>
<comment type="similarity">
    <text evidence="3">Belongs to the peptidase S1C family.</text>
</comment>
<feature type="domain" description="PDZ" evidence="17">
    <location>
        <begin position="443"/>
        <end position="514"/>
    </location>
</feature>
<dbReference type="PROSITE" id="PS50106">
    <property type="entry name" value="PDZ"/>
    <property type="match status" value="2"/>
</dbReference>
<dbReference type="GO" id="GO:0042597">
    <property type="term" value="C:periplasmic space"/>
    <property type="evidence" value="ECO:0007669"/>
    <property type="project" value="UniProtKB-SubCell"/>
</dbReference>
<accession>A0A937CMM4</accession>
<feature type="active site" description="Charge relay system" evidence="14">
    <location>
        <position position="193"/>
    </location>
</feature>
<feature type="binding site" evidence="15">
    <location>
        <position position="163"/>
    </location>
    <ligand>
        <name>substrate</name>
    </ligand>
</feature>
<evidence type="ECO:0000256" key="16">
    <source>
        <dbReference type="SAM" id="MobiDB-lite"/>
    </source>
</evidence>
<dbReference type="InterPro" id="IPR001478">
    <property type="entry name" value="PDZ"/>
</dbReference>
<keyword evidence="9" id="KW-0574">Periplasm</keyword>
<keyword evidence="10" id="KW-0378">Hydrolase</keyword>
<dbReference type="CDD" id="cd10839">
    <property type="entry name" value="cpPDZ1_DegP-like"/>
    <property type="match status" value="1"/>
</dbReference>
<comment type="catalytic activity">
    <reaction evidence="1">
        <text>Acts on substrates that are at least partially unfolded. The cleavage site P1 residue is normally between a pair of hydrophobic residues, such as Val-|-Val.</text>
        <dbReference type="EC" id="3.4.21.107"/>
    </reaction>
</comment>
<dbReference type="PANTHER" id="PTHR22939:SF129">
    <property type="entry name" value="SERINE PROTEASE HTRA2, MITOCHONDRIAL"/>
    <property type="match status" value="1"/>
</dbReference>
<name>A0A937CMM4_9HYPH</name>
<dbReference type="InterPro" id="IPR009003">
    <property type="entry name" value="Peptidase_S1_PA"/>
</dbReference>
<dbReference type="SUPFAM" id="SSF50156">
    <property type="entry name" value="PDZ domain-like"/>
    <property type="match status" value="2"/>
</dbReference>
<keyword evidence="8" id="KW-0677">Repeat</keyword>
<evidence type="ECO:0000256" key="10">
    <source>
        <dbReference type="ARBA" id="ARBA00022801"/>
    </source>
</evidence>
<comment type="subcellular location">
    <subcellularLocation>
        <location evidence="2">Periplasm</location>
    </subcellularLocation>
</comment>
<feature type="binding site" evidence="15">
    <location>
        <position position="193"/>
    </location>
    <ligand>
        <name>substrate</name>
    </ligand>
</feature>
<protein>
    <recommendedName>
        <fullName evidence="5">Probable periplasmic serine endoprotease DegP-like</fullName>
        <ecNumber evidence="4">3.4.21.107</ecNumber>
    </recommendedName>
    <alternativeName>
        <fullName evidence="13">Protease Do</fullName>
    </alternativeName>
</protein>
<dbReference type="GO" id="GO:0004252">
    <property type="term" value="F:serine-type endopeptidase activity"/>
    <property type="evidence" value="ECO:0007669"/>
    <property type="project" value="InterPro"/>
</dbReference>
<dbReference type="InterPro" id="IPR036034">
    <property type="entry name" value="PDZ_sf"/>
</dbReference>
<evidence type="ECO:0000256" key="13">
    <source>
        <dbReference type="ARBA" id="ARBA00032850"/>
    </source>
</evidence>
<dbReference type="InterPro" id="IPR001940">
    <property type="entry name" value="Peptidase_S1C"/>
</dbReference>
<evidence type="ECO:0000256" key="6">
    <source>
        <dbReference type="ARBA" id="ARBA00022670"/>
    </source>
</evidence>
<evidence type="ECO:0000313" key="18">
    <source>
        <dbReference type="EMBL" id="MBL0371094.1"/>
    </source>
</evidence>
<evidence type="ECO:0000259" key="17">
    <source>
        <dbReference type="PROSITE" id="PS50106"/>
    </source>
</evidence>
<evidence type="ECO:0000256" key="7">
    <source>
        <dbReference type="ARBA" id="ARBA00022729"/>
    </source>
</evidence>
<dbReference type="RefSeq" id="WP_201653206.1">
    <property type="nucleotide sequence ID" value="NZ_JAEQNC010000002.1"/>
</dbReference>
<feature type="region of interest" description="Disordered" evidence="16">
    <location>
        <begin position="416"/>
        <end position="438"/>
    </location>
</feature>
<dbReference type="SUPFAM" id="SSF50494">
    <property type="entry name" value="Trypsin-like serine proteases"/>
    <property type="match status" value="1"/>
</dbReference>
<sequence>MTGKIASRTSLTSLLKAGTIAGIAAAVLVTGAPLRIQSAEAAAVKLENAQQLPGFADVVSAVTPAVVSVRVQSRATPASDTDSYGFNFGGPGGFDNLPDDHPLKRFFREFGGDQFGNQTPDPGQDHWKRYGNRDKDMKPRLRPTSQGSGFFISEDGYLVTNNHVVDGGSAFTVVLADGTEMDAKMIGRDPRTDLAVLKVDEKRKFTYVQFADDSKVRVGDWVVAVGNPFGLGGTVTAGIVSARSRDLGQGPYDDFLQVDAAVNRGNSGGPTFNLEGEVVGINTAIFSPTGGNVGIAFAIPASVAKDVVTKLIKGGDIARGWLGVKIEPVTQDVADSLGLAEAAGALVNEPQTGSPGDKAGIKVGDVITAVDGETVKGPKELARKIGSMDPGKVVDVSVWRDGKSVSVKVTLGTLPVDNKEASAQPQQGTDENQSPTEQTLDKLGIIVTPADDGNGVRITSVNPQSDAADKGLKQGEKITSVNNQTVSSAEDIQKVIESAKKDGRKKALFQIEDQNGNRFVALPLG</sequence>
<keyword evidence="6" id="KW-0645">Protease</keyword>
<dbReference type="AlphaFoldDB" id="A0A937CMM4"/>
<dbReference type="PANTHER" id="PTHR22939">
    <property type="entry name" value="SERINE PROTEASE FAMILY S1C HTRA-RELATED"/>
    <property type="match status" value="1"/>
</dbReference>
<proteinExistence type="inferred from homology"/>
<organism evidence="18 19">
    <name type="scientific">Rhizobium setariae</name>
    <dbReference type="NCBI Taxonomy" id="2801340"/>
    <lineage>
        <taxon>Bacteria</taxon>
        <taxon>Pseudomonadati</taxon>
        <taxon>Pseudomonadota</taxon>
        <taxon>Alphaproteobacteria</taxon>
        <taxon>Hyphomicrobiales</taxon>
        <taxon>Rhizobiaceae</taxon>
        <taxon>Rhizobium/Agrobacterium group</taxon>
        <taxon>Rhizobium</taxon>
    </lineage>
</organism>
<keyword evidence="7" id="KW-0732">Signal</keyword>
<evidence type="ECO:0000313" key="19">
    <source>
        <dbReference type="Proteomes" id="UP000633219"/>
    </source>
</evidence>
<comment type="caution">
    <text evidence="18">The sequence shown here is derived from an EMBL/GenBank/DDBJ whole genome shotgun (WGS) entry which is preliminary data.</text>
</comment>
<dbReference type="FunFam" id="2.40.10.120:FF:000007">
    <property type="entry name" value="Periplasmic serine endoprotease DegP-like"/>
    <property type="match status" value="1"/>
</dbReference>
<dbReference type="InterPro" id="IPR011782">
    <property type="entry name" value="Pept_S1C_Do"/>
</dbReference>
<evidence type="ECO:0000256" key="9">
    <source>
        <dbReference type="ARBA" id="ARBA00022764"/>
    </source>
</evidence>
<evidence type="ECO:0000256" key="3">
    <source>
        <dbReference type="ARBA" id="ARBA00010541"/>
    </source>
</evidence>
<dbReference type="Proteomes" id="UP000633219">
    <property type="component" value="Unassembled WGS sequence"/>
</dbReference>
<feature type="domain" description="PDZ" evidence="17">
    <location>
        <begin position="323"/>
        <end position="377"/>
    </location>
</feature>
<evidence type="ECO:0000256" key="11">
    <source>
        <dbReference type="ARBA" id="ARBA00022825"/>
    </source>
</evidence>
<feature type="binding site" evidence="15">
    <location>
        <begin position="265"/>
        <end position="267"/>
    </location>
    <ligand>
        <name>substrate</name>
    </ligand>
</feature>